<feature type="region of interest" description="Disordered" evidence="1">
    <location>
        <begin position="174"/>
        <end position="228"/>
    </location>
</feature>
<feature type="signal peptide" evidence="2">
    <location>
        <begin position="1"/>
        <end position="18"/>
    </location>
</feature>
<evidence type="ECO:0000256" key="1">
    <source>
        <dbReference type="SAM" id="MobiDB-lite"/>
    </source>
</evidence>
<evidence type="ECO:0000259" key="3">
    <source>
        <dbReference type="Pfam" id="PF13511"/>
    </source>
</evidence>
<evidence type="ECO:0000313" key="4">
    <source>
        <dbReference type="EMBL" id="MFC3103822.1"/>
    </source>
</evidence>
<dbReference type="EMBL" id="JBHRSS010000003">
    <property type="protein sequence ID" value="MFC3103822.1"/>
    <property type="molecule type" value="Genomic_DNA"/>
</dbReference>
<protein>
    <submittedName>
        <fullName evidence="4">DUF4124 domain-containing protein</fullName>
    </submittedName>
</protein>
<dbReference type="Proteomes" id="UP001595462">
    <property type="component" value="Unassembled WGS sequence"/>
</dbReference>
<dbReference type="Pfam" id="PF13511">
    <property type="entry name" value="DUF4124"/>
    <property type="match status" value="1"/>
</dbReference>
<dbReference type="InterPro" id="IPR025392">
    <property type="entry name" value="DUF4124"/>
</dbReference>
<organism evidence="4 5">
    <name type="scientific">Salinisphaera aquimarina</name>
    <dbReference type="NCBI Taxonomy" id="2094031"/>
    <lineage>
        <taxon>Bacteria</taxon>
        <taxon>Pseudomonadati</taxon>
        <taxon>Pseudomonadota</taxon>
        <taxon>Gammaproteobacteria</taxon>
        <taxon>Salinisphaerales</taxon>
        <taxon>Salinisphaeraceae</taxon>
        <taxon>Salinisphaera</taxon>
    </lineage>
</organism>
<feature type="chain" id="PRO_5047145336" evidence="2">
    <location>
        <begin position="19"/>
        <end position="228"/>
    </location>
</feature>
<sequence length="228" mass="23143">MNKALLLTLLLLAGAAQAEIYTWVDAQGVRHYSDNAASGGAKRADLPGIQSVDGNKDALAELQAVAGMGSNPGAQDMPEARTPQLSQPEAGATFRDAQGIVPVALTIGGSSELRSGEQVTYYLDGSPIPQSPTDQTQLQLGNVPRGSHTLSAALIYQGREIRRTEPVTFYMQPPSAISPLNTGQAGSDGDAGSGIPGTSVAPPAGNSAGVPAAPRINSSSAPAGLNAS</sequence>
<name>A0ABV7EM85_9GAMM</name>
<keyword evidence="2" id="KW-0732">Signal</keyword>
<evidence type="ECO:0000313" key="5">
    <source>
        <dbReference type="Proteomes" id="UP001595462"/>
    </source>
</evidence>
<dbReference type="RefSeq" id="WP_380688219.1">
    <property type="nucleotide sequence ID" value="NZ_JBHRSS010000003.1"/>
</dbReference>
<gene>
    <name evidence="4" type="ORF">ACFOSU_07950</name>
</gene>
<accession>A0ABV7EM85</accession>
<proteinExistence type="predicted"/>
<reference evidence="5" key="1">
    <citation type="journal article" date="2019" name="Int. J. Syst. Evol. Microbiol.">
        <title>The Global Catalogue of Microorganisms (GCM) 10K type strain sequencing project: providing services to taxonomists for standard genome sequencing and annotation.</title>
        <authorList>
            <consortium name="The Broad Institute Genomics Platform"/>
            <consortium name="The Broad Institute Genome Sequencing Center for Infectious Disease"/>
            <person name="Wu L."/>
            <person name="Ma J."/>
        </authorList>
    </citation>
    <scope>NUCLEOTIDE SEQUENCE [LARGE SCALE GENOMIC DNA]</scope>
    <source>
        <strain evidence="5">KCTC 52640</strain>
    </source>
</reference>
<evidence type="ECO:0000256" key="2">
    <source>
        <dbReference type="SAM" id="SignalP"/>
    </source>
</evidence>
<comment type="caution">
    <text evidence="4">The sequence shown here is derived from an EMBL/GenBank/DDBJ whole genome shotgun (WGS) entry which is preliminary data.</text>
</comment>
<feature type="domain" description="DUF4124" evidence="3">
    <location>
        <begin position="7"/>
        <end position="44"/>
    </location>
</feature>
<feature type="compositionally biased region" description="Polar residues" evidence="1">
    <location>
        <begin position="216"/>
        <end position="228"/>
    </location>
</feature>
<keyword evidence="5" id="KW-1185">Reference proteome</keyword>